<dbReference type="OrthoDB" id="5872650at2759"/>
<comment type="subcellular location">
    <subcellularLocation>
        <location evidence="1 6 7">Nucleus</location>
    </subcellularLocation>
</comment>
<sequence>MEDLPECETSLATSSSSFRHIDSLLGGDEKPFIYSQFSTNNNKKSLQLPNYSDTLINPENNGINIDNENSVNLNNLNKQKKYYKKRLRKKNLKITREEKEETEEEELEKYNENTNQNISIKIQKEKQYQNIYQQHLLNNDNQNFHNQNFHNQNFHNQNFLFYENLPTHCSDAAAMRRYRTAFTREQIRLLEREFIGENYVSKVRRGELATELGFPEATIKVWFQNRRMKQKRQSITSMMGGLAAAAAVRWPQFEQILLNAAKCVQPGLNSTPSSSSNSNPATSLLFDFWQNNNDQNKLWHQNNYLNNQQSFSFF</sequence>
<evidence type="ECO:0000313" key="10">
    <source>
        <dbReference type="EMBL" id="CAD2156422.1"/>
    </source>
</evidence>
<dbReference type="SMART" id="SM00389">
    <property type="entry name" value="HOX"/>
    <property type="match status" value="1"/>
</dbReference>
<dbReference type="Pfam" id="PF00046">
    <property type="entry name" value="Homeodomain"/>
    <property type="match status" value="1"/>
</dbReference>
<keyword evidence="4 6" id="KW-0371">Homeobox</keyword>
<dbReference type="GO" id="GO:0005634">
    <property type="term" value="C:nucleus"/>
    <property type="evidence" value="ECO:0007669"/>
    <property type="project" value="UniProtKB-SubCell"/>
</dbReference>
<dbReference type="PRINTS" id="PR00031">
    <property type="entry name" value="HTHREPRESSR"/>
</dbReference>
<comment type="caution">
    <text evidence="10">The sequence shown here is derived from an EMBL/GenBank/DDBJ whole genome shotgun (WGS) entry which is preliminary data.</text>
</comment>
<dbReference type="PANTHER" id="PTHR46294">
    <property type="entry name" value="SEGMENTATION PROTEIN EVEN-SKIPPED"/>
    <property type="match status" value="1"/>
</dbReference>
<dbReference type="Gene3D" id="1.10.10.60">
    <property type="entry name" value="Homeodomain-like"/>
    <property type="match status" value="1"/>
</dbReference>
<evidence type="ECO:0000256" key="5">
    <source>
        <dbReference type="ARBA" id="ARBA00038449"/>
    </source>
</evidence>
<dbReference type="CDD" id="cd00086">
    <property type="entry name" value="homeodomain"/>
    <property type="match status" value="1"/>
</dbReference>
<gene>
    <name evidence="10" type="ORF">MENT_LOCUS12229</name>
</gene>
<dbReference type="InterPro" id="IPR001356">
    <property type="entry name" value="HD"/>
</dbReference>
<dbReference type="SUPFAM" id="SSF46689">
    <property type="entry name" value="Homeodomain-like"/>
    <property type="match status" value="1"/>
</dbReference>
<evidence type="ECO:0000256" key="2">
    <source>
        <dbReference type="ARBA" id="ARBA00022473"/>
    </source>
</evidence>
<dbReference type="InterPro" id="IPR009057">
    <property type="entry name" value="Homeodomain-like_sf"/>
</dbReference>
<evidence type="ECO:0000259" key="9">
    <source>
        <dbReference type="PROSITE" id="PS50071"/>
    </source>
</evidence>
<protein>
    <recommendedName>
        <fullName evidence="9">Homeobox domain-containing protein</fullName>
    </recommendedName>
</protein>
<keyword evidence="8" id="KW-0175">Coiled coil</keyword>
<evidence type="ECO:0000256" key="6">
    <source>
        <dbReference type="PROSITE-ProRule" id="PRU00108"/>
    </source>
</evidence>
<keyword evidence="6 7" id="KW-0539">Nucleus</keyword>
<keyword evidence="2" id="KW-0217">Developmental protein</keyword>
<dbReference type="GO" id="GO:0000981">
    <property type="term" value="F:DNA-binding transcription factor activity, RNA polymerase II-specific"/>
    <property type="evidence" value="ECO:0007669"/>
    <property type="project" value="TreeGrafter"/>
</dbReference>
<proteinExistence type="inferred from homology"/>
<keyword evidence="3 6" id="KW-0238">DNA-binding</keyword>
<dbReference type="InterPro" id="IPR000047">
    <property type="entry name" value="HTH_motif"/>
</dbReference>
<evidence type="ECO:0000256" key="7">
    <source>
        <dbReference type="RuleBase" id="RU000682"/>
    </source>
</evidence>
<feature type="coiled-coil region" evidence="8">
    <location>
        <begin position="73"/>
        <end position="117"/>
    </location>
</feature>
<dbReference type="GO" id="GO:0000978">
    <property type="term" value="F:RNA polymerase II cis-regulatory region sequence-specific DNA binding"/>
    <property type="evidence" value="ECO:0007669"/>
    <property type="project" value="TreeGrafter"/>
</dbReference>
<accession>A0A6V7UF41</accession>
<dbReference type="PANTHER" id="PTHR46294:SF4">
    <property type="entry name" value="SEGMENTATION PROTEIN EVEN-SKIPPED"/>
    <property type="match status" value="1"/>
</dbReference>
<dbReference type="Proteomes" id="UP000580250">
    <property type="component" value="Unassembled WGS sequence"/>
</dbReference>
<reference evidence="10 11" key="1">
    <citation type="submission" date="2020-08" db="EMBL/GenBank/DDBJ databases">
        <authorList>
            <person name="Koutsovoulos G."/>
            <person name="Danchin GJ E."/>
        </authorList>
    </citation>
    <scope>NUCLEOTIDE SEQUENCE [LARGE SCALE GENOMIC DNA]</scope>
</reference>
<evidence type="ECO:0000256" key="3">
    <source>
        <dbReference type="ARBA" id="ARBA00023125"/>
    </source>
</evidence>
<evidence type="ECO:0000313" key="11">
    <source>
        <dbReference type="Proteomes" id="UP000580250"/>
    </source>
</evidence>
<dbReference type="PROSITE" id="PS50071">
    <property type="entry name" value="HOMEOBOX_2"/>
    <property type="match status" value="1"/>
</dbReference>
<organism evidence="10 11">
    <name type="scientific">Meloidogyne enterolobii</name>
    <name type="common">Root-knot nematode worm</name>
    <name type="synonym">Meloidogyne mayaguensis</name>
    <dbReference type="NCBI Taxonomy" id="390850"/>
    <lineage>
        <taxon>Eukaryota</taxon>
        <taxon>Metazoa</taxon>
        <taxon>Ecdysozoa</taxon>
        <taxon>Nematoda</taxon>
        <taxon>Chromadorea</taxon>
        <taxon>Rhabditida</taxon>
        <taxon>Tylenchina</taxon>
        <taxon>Tylenchomorpha</taxon>
        <taxon>Tylenchoidea</taxon>
        <taxon>Meloidogynidae</taxon>
        <taxon>Meloidogyninae</taxon>
        <taxon>Meloidogyne</taxon>
    </lineage>
</organism>
<evidence type="ECO:0000256" key="4">
    <source>
        <dbReference type="ARBA" id="ARBA00023155"/>
    </source>
</evidence>
<evidence type="ECO:0000256" key="8">
    <source>
        <dbReference type="SAM" id="Coils"/>
    </source>
</evidence>
<evidence type="ECO:0000256" key="1">
    <source>
        <dbReference type="ARBA" id="ARBA00004123"/>
    </source>
</evidence>
<name>A0A6V7UF41_MELEN</name>
<comment type="similarity">
    <text evidence="5">Belongs to the even-skipped homeobox family.</text>
</comment>
<feature type="DNA-binding region" description="Homeobox" evidence="6">
    <location>
        <begin position="175"/>
        <end position="234"/>
    </location>
</feature>
<dbReference type="InterPro" id="IPR052002">
    <property type="entry name" value="Even-skipped_HD"/>
</dbReference>
<dbReference type="AlphaFoldDB" id="A0A6V7UF41"/>
<feature type="domain" description="Homeobox" evidence="9">
    <location>
        <begin position="173"/>
        <end position="233"/>
    </location>
</feature>
<dbReference type="EMBL" id="CAJEWN010000062">
    <property type="protein sequence ID" value="CAD2156422.1"/>
    <property type="molecule type" value="Genomic_DNA"/>
</dbReference>